<dbReference type="Proteomes" id="UP001246576">
    <property type="component" value="Unassembled WGS sequence"/>
</dbReference>
<feature type="signal peptide" evidence="1">
    <location>
        <begin position="1"/>
        <end position="23"/>
    </location>
</feature>
<feature type="chain" id="PRO_5046982959" description="DUF2846 domain-containing protein" evidence="1">
    <location>
        <begin position="24"/>
        <end position="173"/>
    </location>
</feature>
<evidence type="ECO:0000256" key="1">
    <source>
        <dbReference type="SAM" id="SignalP"/>
    </source>
</evidence>
<gene>
    <name evidence="2" type="ORF">RI048_24400</name>
</gene>
<keyword evidence="1" id="KW-0732">Signal</keyword>
<organism evidence="2 3">
    <name type="scientific">Herbaspirillum huttiense subsp. lycopersici</name>
    <dbReference type="NCBI Taxonomy" id="3074428"/>
    <lineage>
        <taxon>Bacteria</taxon>
        <taxon>Pseudomonadati</taxon>
        <taxon>Pseudomonadota</taxon>
        <taxon>Betaproteobacteria</taxon>
        <taxon>Burkholderiales</taxon>
        <taxon>Oxalobacteraceae</taxon>
        <taxon>Herbaspirillum</taxon>
    </lineage>
</organism>
<evidence type="ECO:0000313" key="2">
    <source>
        <dbReference type="EMBL" id="MDR9851389.1"/>
    </source>
</evidence>
<reference evidence="2" key="1">
    <citation type="submission" date="2023-09" db="EMBL/GenBank/DDBJ databases">
        <title>Description of first Herbaspirillum huttiense subsp. nephrolepsisexaltata and Herbaspirillum huttiense subsp. lycopersicon.</title>
        <authorList>
            <person name="Poudel M."/>
            <person name="Sharma A."/>
            <person name="Goss E."/>
            <person name="Tapia J.H."/>
            <person name="Harmon C.M."/>
            <person name="Jones J.B."/>
        </authorList>
    </citation>
    <scope>NUCLEOTIDE SEQUENCE</scope>
    <source>
        <strain evidence="2">SE1</strain>
    </source>
</reference>
<name>A0ABU2ET80_9BURK</name>
<evidence type="ECO:0000313" key="3">
    <source>
        <dbReference type="Proteomes" id="UP001246576"/>
    </source>
</evidence>
<accession>A0ABU2ET80</accession>
<evidence type="ECO:0008006" key="4">
    <source>
        <dbReference type="Google" id="ProtNLM"/>
    </source>
</evidence>
<keyword evidence="3" id="KW-1185">Reference proteome</keyword>
<dbReference type="EMBL" id="JAVLSJ010000017">
    <property type="protein sequence ID" value="MDR9851389.1"/>
    <property type="molecule type" value="Genomic_DNA"/>
</dbReference>
<dbReference type="RefSeq" id="WP_310841463.1">
    <property type="nucleotide sequence ID" value="NZ_JAVLSJ010000017.1"/>
</dbReference>
<comment type="caution">
    <text evidence="2">The sequence shown here is derived from an EMBL/GenBank/DDBJ whole genome shotgun (WGS) entry which is preliminary data.</text>
</comment>
<protein>
    <recommendedName>
        <fullName evidence="4">DUF2846 domain-containing protein</fullName>
    </recommendedName>
</protein>
<proteinExistence type="predicted"/>
<sequence length="173" mass="19540">MIINTSSWLKLSLIVTLATLISACETPARDTVPCTIQQKHARCVAVPVHGDEHEDEAKALTPAPEGFGYLYVTRPYAQQRSVKAKLFVNDVFLAELGPMSFARIKMRQGIYRIKVTAEKTEDVQITVGMKKETFMEYQIAEHFFSTEPSIKEVSKERAKESMQPLDMVVSRND</sequence>